<evidence type="ECO:0000256" key="2">
    <source>
        <dbReference type="ARBA" id="ARBA00013253"/>
    </source>
</evidence>
<keyword evidence="10" id="KW-1185">Reference proteome</keyword>
<evidence type="ECO:0000256" key="1">
    <source>
        <dbReference type="ARBA" id="ARBA00005051"/>
    </source>
</evidence>
<dbReference type="GO" id="GO:0003848">
    <property type="term" value="F:2-amino-4-hydroxy-6-hydroxymethyldihydropteridine diphosphokinase activity"/>
    <property type="evidence" value="ECO:0007669"/>
    <property type="project" value="UniProtKB-EC"/>
</dbReference>
<dbReference type="AlphaFoldDB" id="A0A2S3VWW3"/>
<feature type="domain" description="7,8-dihydro-6-hydroxymethylpterin-pyrophosphokinase" evidence="8">
    <location>
        <begin position="7"/>
        <end position="130"/>
    </location>
</feature>
<comment type="pathway">
    <text evidence="1">Cofactor biosynthesis; tetrahydrofolate biosynthesis; 2-amino-4-hydroxy-6-hydroxymethyl-7,8-dihydropteridine diphosphate from 7,8-dihydroneopterin triphosphate: step 4/4.</text>
</comment>
<dbReference type="InterPro" id="IPR000550">
    <property type="entry name" value="Hppk"/>
</dbReference>
<reference evidence="10" key="1">
    <citation type="submission" date="2017-02" db="EMBL/GenBank/DDBJ databases">
        <authorList>
            <person name="Furmanczyk E.M."/>
        </authorList>
    </citation>
    <scope>NUCLEOTIDE SEQUENCE [LARGE SCALE GENOMIC DNA]</scope>
    <source>
        <strain evidence="10">AP3_22</strain>
    </source>
</reference>
<keyword evidence="6" id="KW-0067">ATP-binding</keyword>
<dbReference type="Proteomes" id="UP000237440">
    <property type="component" value="Unassembled WGS sequence"/>
</dbReference>
<dbReference type="InterPro" id="IPR035907">
    <property type="entry name" value="Hppk_sf"/>
</dbReference>
<dbReference type="GO" id="GO:0016301">
    <property type="term" value="F:kinase activity"/>
    <property type="evidence" value="ECO:0007669"/>
    <property type="project" value="UniProtKB-KW"/>
</dbReference>
<evidence type="ECO:0000313" key="10">
    <source>
        <dbReference type="Proteomes" id="UP000237440"/>
    </source>
</evidence>
<keyword evidence="7" id="KW-0289">Folate biosynthesis</keyword>
<dbReference type="GO" id="GO:0005524">
    <property type="term" value="F:ATP binding"/>
    <property type="evidence" value="ECO:0007669"/>
    <property type="project" value="UniProtKB-KW"/>
</dbReference>
<accession>A0A2S3VWW3</accession>
<dbReference type="UniPathway" id="UPA00077">
    <property type="reaction ID" value="UER00155"/>
</dbReference>
<evidence type="ECO:0000256" key="4">
    <source>
        <dbReference type="ARBA" id="ARBA00022741"/>
    </source>
</evidence>
<protein>
    <recommendedName>
        <fullName evidence="2">2-amino-4-hydroxy-6-hydroxymethyldihydropteridine diphosphokinase</fullName>
        <ecNumber evidence="2">2.7.6.3</ecNumber>
    </recommendedName>
</protein>
<evidence type="ECO:0000313" key="9">
    <source>
        <dbReference type="EMBL" id="POF44393.1"/>
    </source>
</evidence>
<sequence>MKNHKIYLGLGSNVERERHIEIALTMLEEHLENIRCSPVYESISLDGDHPPFYNLVMYATTDLNIRELVAWIKGIEHLHGRRSGTQRLITLDIDLLLFDGLTGDIEGVQLPRAEILTRSFVLYPLQLLAPKLHPPGCEVTLAELWLKLRPGPELMPVRYPFGIPPYQLVGSNFSAGQSKAIQRTANQLAS</sequence>
<keyword evidence="5 9" id="KW-0418">Kinase</keyword>
<dbReference type="NCBIfam" id="TIGR01498">
    <property type="entry name" value="folK"/>
    <property type="match status" value="1"/>
</dbReference>
<evidence type="ECO:0000256" key="6">
    <source>
        <dbReference type="ARBA" id="ARBA00022840"/>
    </source>
</evidence>
<evidence type="ECO:0000256" key="3">
    <source>
        <dbReference type="ARBA" id="ARBA00022679"/>
    </source>
</evidence>
<keyword evidence="3" id="KW-0808">Transferase</keyword>
<dbReference type="RefSeq" id="WP_103394002.1">
    <property type="nucleotide sequence ID" value="NZ_MUJK01000001.1"/>
</dbReference>
<name>A0A2S3VWW3_9PSED</name>
<dbReference type="Gene3D" id="3.30.70.560">
    <property type="entry name" value="7,8-Dihydro-6-hydroxymethylpterin-pyrophosphokinase HPPK"/>
    <property type="match status" value="1"/>
</dbReference>
<dbReference type="SUPFAM" id="SSF55083">
    <property type="entry name" value="6-hydroxymethyl-7,8-dihydropterin pyrophosphokinase, HPPK"/>
    <property type="match status" value="1"/>
</dbReference>
<dbReference type="PANTHER" id="PTHR43071:SF2">
    <property type="entry name" value="2-AMINO-4-HYDROXY-6-HYDROXYMETHYLDIHYDROPTERIDINE PYROPHOSPHOKINASE"/>
    <property type="match status" value="1"/>
</dbReference>
<evidence type="ECO:0000256" key="5">
    <source>
        <dbReference type="ARBA" id="ARBA00022777"/>
    </source>
</evidence>
<dbReference type="OrthoDB" id="9790168at2"/>
<dbReference type="Pfam" id="PF01288">
    <property type="entry name" value="HPPK"/>
    <property type="match status" value="1"/>
</dbReference>
<dbReference type="GO" id="GO:0046654">
    <property type="term" value="P:tetrahydrofolate biosynthetic process"/>
    <property type="evidence" value="ECO:0007669"/>
    <property type="project" value="UniProtKB-UniPathway"/>
</dbReference>
<comment type="caution">
    <text evidence="9">The sequence shown here is derived from an EMBL/GenBank/DDBJ whole genome shotgun (WGS) entry which is preliminary data.</text>
</comment>
<proteinExistence type="predicted"/>
<dbReference type="GO" id="GO:0046656">
    <property type="term" value="P:folic acid biosynthetic process"/>
    <property type="evidence" value="ECO:0007669"/>
    <property type="project" value="UniProtKB-KW"/>
</dbReference>
<gene>
    <name evidence="9" type="ORF">B0D71_02760</name>
</gene>
<evidence type="ECO:0000259" key="8">
    <source>
        <dbReference type="Pfam" id="PF01288"/>
    </source>
</evidence>
<dbReference type="PANTHER" id="PTHR43071">
    <property type="entry name" value="2-AMINO-4-HYDROXY-6-HYDROXYMETHYLDIHYDROPTERIDINE PYROPHOSPHOKINASE"/>
    <property type="match status" value="1"/>
</dbReference>
<organism evidence="9 10">
    <name type="scientific">Pseudomonas laurylsulfativorans</name>
    <dbReference type="NCBI Taxonomy" id="1943631"/>
    <lineage>
        <taxon>Bacteria</taxon>
        <taxon>Pseudomonadati</taxon>
        <taxon>Pseudomonadota</taxon>
        <taxon>Gammaproteobacteria</taxon>
        <taxon>Pseudomonadales</taxon>
        <taxon>Pseudomonadaceae</taxon>
        <taxon>Pseudomonas</taxon>
    </lineage>
</organism>
<evidence type="ECO:0000256" key="7">
    <source>
        <dbReference type="ARBA" id="ARBA00022909"/>
    </source>
</evidence>
<dbReference type="EC" id="2.7.6.3" evidence="2"/>
<dbReference type="EMBL" id="MUJK01000001">
    <property type="protein sequence ID" value="POF44393.1"/>
    <property type="molecule type" value="Genomic_DNA"/>
</dbReference>
<keyword evidence="4" id="KW-0547">Nucleotide-binding</keyword>